<sequence>LLSNPLRGDIARVTTTPTSSAITVVRDYGGTTGAIWQPGDVLFLLPPAIAEDDDAYTASASALNSNVYNLVQLVRMNMNITRLTDEMQLNINEKTRMMLQSQKYREFRVRKELNKWFGGRSTQTANTYDTIRTSGGVKSYLTGGTNYKDFDGSLTESSWDDYLNDYFTENYDTSNIMCFIGPKAKGKILNWGKARGRVELDKDNSNKYGFKIDTYDYDGQLVSLVRCPLFNQVPTVSGWG</sequence>
<evidence type="ECO:0000313" key="1">
    <source>
        <dbReference type="EMBL" id="GAG36601.1"/>
    </source>
</evidence>
<reference evidence="1" key="1">
    <citation type="journal article" date="2014" name="Front. Microbiol.">
        <title>High frequency of phylogenetically diverse reductive dehalogenase-homologous genes in deep subseafloor sedimentary metagenomes.</title>
        <authorList>
            <person name="Kawai M."/>
            <person name="Futagami T."/>
            <person name="Toyoda A."/>
            <person name="Takaki Y."/>
            <person name="Nishi S."/>
            <person name="Hori S."/>
            <person name="Arai W."/>
            <person name="Tsubouchi T."/>
            <person name="Morono Y."/>
            <person name="Uchiyama I."/>
            <person name="Ito T."/>
            <person name="Fujiyama A."/>
            <person name="Inagaki F."/>
            <person name="Takami H."/>
        </authorList>
    </citation>
    <scope>NUCLEOTIDE SEQUENCE</scope>
    <source>
        <strain evidence="1">Expedition CK06-06</strain>
    </source>
</reference>
<name>X0YIG2_9ZZZZ</name>
<dbReference type="Pfam" id="PF17236">
    <property type="entry name" value="SU10_MCP"/>
    <property type="match status" value="1"/>
</dbReference>
<protein>
    <submittedName>
        <fullName evidence="1">Uncharacterized protein</fullName>
    </submittedName>
</protein>
<feature type="non-terminal residue" evidence="1">
    <location>
        <position position="240"/>
    </location>
</feature>
<organism evidence="1">
    <name type="scientific">marine sediment metagenome</name>
    <dbReference type="NCBI Taxonomy" id="412755"/>
    <lineage>
        <taxon>unclassified sequences</taxon>
        <taxon>metagenomes</taxon>
        <taxon>ecological metagenomes</taxon>
    </lineage>
</organism>
<feature type="non-terminal residue" evidence="1">
    <location>
        <position position="1"/>
    </location>
</feature>
<accession>X0YIG2</accession>
<proteinExistence type="predicted"/>
<dbReference type="InterPro" id="IPR035198">
    <property type="entry name" value="SU10_MCP"/>
</dbReference>
<comment type="caution">
    <text evidence="1">The sequence shown here is derived from an EMBL/GenBank/DDBJ whole genome shotgun (WGS) entry which is preliminary data.</text>
</comment>
<dbReference type="EMBL" id="BARS01049776">
    <property type="protein sequence ID" value="GAG36601.1"/>
    <property type="molecule type" value="Genomic_DNA"/>
</dbReference>
<gene>
    <name evidence="1" type="ORF">S01H1_74403</name>
</gene>
<dbReference type="AlphaFoldDB" id="X0YIG2"/>